<feature type="binding site" evidence="7">
    <location>
        <position position="107"/>
    </location>
    <ligand>
        <name>Zn(2+)</name>
        <dbReference type="ChEBI" id="CHEBI:29105"/>
        <note>catalytic</note>
    </ligand>
</feature>
<dbReference type="SUPFAM" id="SSF53927">
    <property type="entry name" value="Cytidine deaminase-like"/>
    <property type="match status" value="1"/>
</dbReference>
<dbReference type="InterPro" id="IPR002125">
    <property type="entry name" value="CMP_dCMP_dom"/>
</dbReference>
<evidence type="ECO:0000313" key="10">
    <source>
        <dbReference type="Proteomes" id="UP000177967"/>
    </source>
</evidence>
<evidence type="ECO:0000256" key="7">
    <source>
        <dbReference type="PIRSR" id="PIRSR006019-2"/>
    </source>
</evidence>
<dbReference type="Pfam" id="PF00383">
    <property type="entry name" value="dCMP_cyt_deam_1"/>
    <property type="match status" value="1"/>
</dbReference>
<dbReference type="InterPro" id="IPR016193">
    <property type="entry name" value="Cytidine_deaminase-like"/>
</dbReference>
<dbReference type="InterPro" id="IPR015517">
    <property type="entry name" value="dCMP_deaminase-rel"/>
</dbReference>
<accession>A0A1G1UYN9</accession>
<feature type="domain" description="CMP/dCMP-type deaminase" evidence="8">
    <location>
        <begin position="10"/>
        <end position="144"/>
    </location>
</feature>
<feature type="binding site" evidence="7">
    <location>
        <position position="104"/>
    </location>
    <ligand>
        <name>Zn(2+)</name>
        <dbReference type="ChEBI" id="CHEBI:29105"/>
        <note>catalytic</note>
    </ligand>
</feature>
<dbReference type="STRING" id="1797513.A2782_00355"/>
<evidence type="ECO:0000256" key="4">
    <source>
        <dbReference type="ARBA" id="ARBA00022801"/>
    </source>
</evidence>
<dbReference type="InterPro" id="IPR016192">
    <property type="entry name" value="APOBEC/CMP_deaminase_Zn-bd"/>
</dbReference>
<dbReference type="PROSITE" id="PS51747">
    <property type="entry name" value="CYT_DCMP_DEAMINASES_2"/>
    <property type="match status" value="1"/>
</dbReference>
<keyword evidence="5 7" id="KW-0862">Zinc</keyword>
<evidence type="ECO:0000256" key="1">
    <source>
        <dbReference type="ARBA" id="ARBA00001947"/>
    </source>
</evidence>
<evidence type="ECO:0000313" key="9">
    <source>
        <dbReference type="EMBL" id="OGY08216.1"/>
    </source>
</evidence>
<evidence type="ECO:0000256" key="5">
    <source>
        <dbReference type="ARBA" id="ARBA00022833"/>
    </source>
</evidence>
<dbReference type="Gene3D" id="3.40.140.10">
    <property type="entry name" value="Cytidine Deaminase, domain 2"/>
    <property type="match status" value="1"/>
</dbReference>
<dbReference type="GO" id="GO:0006220">
    <property type="term" value="P:pyrimidine nucleotide metabolic process"/>
    <property type="evidence" value="ECO:0007669"/>
    <property type="project" value="InterPro"/>
</dbReference>
<keyword evidence="4" id="KW-0378">Hydrolase</keyword>
<evidence type="ECO:0000259" key="8">
    <source>
        <dbReference type="PROSITE" id="PS51747"/>
    </source>
</evidence>
<dbReference type="PROSITE" id="PS00903">
    <property type="entry name" value="CYT_DCMP_DEAMINASES_1"/>
    <property type="match status" value="1"/>
</dbReference>
<dbReference type="PIRSF" id="PIRSF006019">
    <property type="entry name" value="dCMP_deaminase"/>
    <property type="match status" value="1"/>
</dbReference>
<keyword evidence="3 7" id="KW-0479">Metal-binding</keyword>
<dbReference type="GO" id="GO:0008270">
    <property type="term" value="F:zinc ion binding"/>
    <property type="evidence" value="ECO:0007669"/>
    <property type="project" value="InterPro"/>
</dbReference>
<evidence type="ECO:0000256" key="2">
    <source>
        <dbReference type="ARBA" id="ARBA00006576"/>
    </source>
</evidence>
<comment type="caution">
    <text evidence="9">The sequence shown here is derived from an EMBL/GenBank/DDBJ whole genome shotgun (WGS) entry which is preliminary data.</text>
</comment>
<comment type="similarity">
    <text evidence="2">Belongs to the cytidine and deoxycytidylate deaminase family.</text>
</comment>
<evidence type="ECO:0000256" key="3">
    <source>
        <dbReference type="ARBA" id="ARBA00022723"/>
    </source>
</evidence>
<dbReference type="CDD" id="cd01286">
    <property type="entry name" value="deoxycytidylate_deaminase"/>
    <property type="match status" value="1"/>
</dbReference>
<dbReference type="EMBL" id="MHBW01000030">
    <property type="protein sequence ID" value="OGY08216.1"/>
    <property type="molecule type" value="Genomic_DNA"/>
</dbReference>
<reference evidence="9 10" key="1">
    <citation type="journal article" date="2016" name="Nat. Commun.">
        <title>Thousands of microbial genomes shed light on interconnected biogeochemical processes in an aquifer system.</title>
        <authorList>
            <person name="Anantharaman K."/>
            <person name="Brown C.T."/>
            <person name="Hug L.A."/>
            <person name="Sharon I."/>
            <person name="Castelle C.J."/>
            <person name="Probst A.J."/>
            <person name="Thomas B.C."/>
            <person name="Singh A."/>
            <person name="Wilkins M.J."/>
            <person name="Karaoz U."/>
            <person name="Brodie E.L."/>
            <person name="Williams K.H."/>
            <person name="Hubbard S.S."/>
            <person name="Banfield J.F."/>
        </authorList>
    </citation>
    <scope>NUCLEOTIDE SEQUENCE [LARGE SCALE GENOMIC DNA]</scope>
</reference>
<dbReference type="Proteomes" id="UP000177967">
    <property type="component" value="Unassembled WGS sequence"/>
</dbReference>
<proteinExistence type="inferred from homology"/>
<feature type="active site" description="Proton donor" evidence="6">
    <location>
        <position position="78"/>
    </location>
</feature>
<organism evidence="9 10">
    <name type="scientific">Candidatus Blackburnbacteria bacterium RIFCSPHIGHO2_01_FULL_43_15b</name>
    <dbReference type="NCBI Taxonomy" id="1797513"/>
    <lineage>
        <taxon>Bacteria</taxon>
        <taxon>Candidatus Blackburniibacteriota</taxon>
    </lineage>
</organism>
<gene>
    <name evidence="9" type="ORF">A2782_00355</name>
</gene>
<protein>
    <recommendedName>
        <fullName evidence="8">CMP/dCMP-type deaminase domain-containing protein</fullName>
    </recommendedName>
</protein>
<dbReference type="InterPro" id="IPR016473">
    <property type="entry name" value="dCMP_deaminase"/>
</dbReference>
<feature type="binding site" evidence="7">
    <location>
        <position position="76"/>
    </location>
    <ligand>
        <name>Zn(2+)</name>
        <dbReference type="ChEBI" id="CHEBI:29105"/>
        <note>catalytic</note>
    </ligand>
</feature>
<dbReference type="GO" id="GO:0004132">
    <property type="term" value="F:dCMP deaminase activity"/>
    <property type="evidence" value="ECO:0007669"/>
    <property type="project" value="InterPro"/>
</dbReference>
<dbReference type="InterPro" id="IPR035105">
    <property type="entry name" value="Deoxycytidylate_deaminase_dom"/>
</dbReference>
<dbReference type="PANTHER" id="PTHR11086:SF18">
    <property type="entry name" value="DEOXYCYTIDYLATE DEAMINASE"/>
    <property type="match status" value="1"/>
</dbReference>
<dbReference type="GO" id="GO:0005737">
    <property type="term" value="C:cytoplasm"/>
    <property type="evidence" value="ECO:0007669"/>
    <property type="project" value="TreeGrafter"/>
</dbReference>
<comment type="cofactor">
    <cofactor evidence="1 7">
        <name>Zn(2+)</name>
        <dbReference type="ChEBI" id="CHEBI:29105"/>
    </cofactor>
</comment>
<sequence length="148" mass="16091">MKKTEKDRIPKDQYFLKIAGVVALCGTCPRKKIGAVLVHDGMIVSTGYNGAPRGIDHCDGKVGCRMIEGHCVRTVHAEVNAVVQAAYNGVATSGATLYTQYLPCEHCAKVLINAGVKRIVYSGIYENADNEYTKENLTKAGVKFELLQ</sequence>
<dbReference type="PANTHER" id="PTHR11086">
    <property type="entry name" value="DEOXYCYTIDYLATE DEAMINASE-RELATED"/>
    <property type="match status" value="1"/>
</dbReference>
<name>A0A1G1UYN9_9BACT</name>
<evidence type="ECO:0000256" key="6">
    <source>
        <dbReference type="PIRSR" id="PIRSR006019-1"/>
    </source>
</evidence>
<dbReference type="AlphaFoldDB" id="A0A1G1UYN9"/>